<dbReference type="InterPro" id="IPR002156">
    <property type="entry name" value="RNaseH_domain"/>
</dbReference>
<dbReference type="InterPro" id="IPR044730">
    <property type="entry name" value="RNase_H-like_dom_plant"/>
</dbReference>
<feature type="domain" description="RNase H type-1" evidence="3">
    <location>
        <begin position="676"/>
        <end position="729"/>
    </location>
</feature>
<dbReference type="Gene3D" id="3.30.420.10">
    <property type="entry name" value="Ribonuclease H-like superfamily/Ribonuclease H"/>
    <property type="match status" value="1"/>
</dbReference>
<evidence type="ECO:0000259" key="3">
    <source>
        <dbReference type="Pfam" id="PF13456"/>
    </source>
</evidence>
<keyword evidence="2" id="KW-0812">Transmembrane</keyword>
<accession>A0A7J7KYV9</accession>
<evidence type="ECO:0000313" key="6">
    <source>
        <dbReference type="Proteomes" id="UP000541444"/>
    </source>
</evidence>
<dbReference type="Pfam" id="PF13966">
    <property type="entry name" value="zf-RVT"/>
    <property type="match status" value="1"/>
</dbReference>
<keyword evidence="2" id="KW-0472">Membrane</keyword>
<evidence type="ECO:0000256" key="1">
    <source>
        <dbReference type="SAM" id="MobiDB-lite"/>
    </source>
</evidence>
<evidence type="ECO:0008006" key="7">
    <source>
        <dbReference type="Google" id="ProtNLM"/>
    </source>
</evidence>
<evidence type="ECO:0000256" key="2">
    <source>
        <dbReference type="SAM" id="Phobius"/>
    </source>
</evidence>
<keyword evidence="2" id="KW-1133">Transmembrane helix</keyword>
<dbReference type="GO" id="GO:0004523">
    <property type="term" value="F:RNA-DNA hybrid ribonuclease activity"/>
    <property type="evidence" value="ECO:0007669"/>
    <property type="project" value="InterPro"/>
</dbReference>
<dbReference type="AlphaFoldDB" id="A0A7J7KYV9"/>
<name>A0A7J7KYV9_9MAGN</name>
<dbReference type="CDD" id="cd06222">
    <property type="entry name" value="RNase_H_like"/>
    <property type="match status" value="1"/>
</dbReference>
<dbReference type="Pfam" id="PF13456">
    <property type="entry name" value="RVT_3"/>
    <property type="match status" value="1"/>
</dbReference>
<gene>
    <name evidence="5" type="ORF">GIB67_015371</name>
</gene>
<evidence type="ECO:0000313" key="5">
    <source>
        <dbReference type="EMBL" id="KAF6135518.1"/>
    </source>
</evidence>
<reference evidence="5 6" key="1">
    <citation type="journal article" date="2020" name="IScience">
        <title>Genome Sequencing of the Endangered Kingdonia uniflora (Circaeasteraceae, Ranunculales) Reveals Potential Mechanisms of Evolutionary Specialization.</title>
        <authorList>
            <person name="Sun Y."/>
            <person name="Deng T."/>
            <person name="Zhang A."/>
            <person name="Moore M.J."/>
            <person name="Landis J.B."/>
            <person name="Lin N."/>
            <person name="Zhang H."/>
            <person name="Zhang X."/>
            <person name="Huang J."/>
            <person name="Zhang X."/>
            <person name="Sun H."/>
            <person name="Wang H."/>
        </authorList>
    </citation>
    <scope>NUCLEOTIDE SEQUENCE [LARGE SCALE GENOMIC DNA]</scope>
    <source>
        <strain evidence="5">TB1705</strain>
        <tissue evidence="5">Leaf</tissue>
    </source>
</reference>
<dbReference type="PANTHER" id="PTHR33116:SF78">
    <property type="entry name" value="OS12G0587133 PROTEIN"/>
    <property type="match status" value="1"/>
</dbReference>
<dbReference type="PANTHER" id="PTHR33116">
    <property type="entry name" value="REVERSE TRANSCRIPTASE ZINC-BINDING DOMAIN-CONTAINING PROTEIN-RELATED-RELATED"/>
    <property type="match status" value="1"/>
</dbReference>
<feature type="region of interest" description="Disordered" evidence="1">
    <location>
        <begin position="128"/>
        <end position="147"/>
    </location>
</feature>
<sequence>MGEEKKLDVPGTPNDGTISKLQITQQQHEEHVMENASLHVGKRGDTPFVSIPAGEAAIGVSQFRYSLIGRLDLQKPIPNHVFIDIEGKIINQEIILHRVPKFYNHYNNIGYCIAECKVIQREFIGEQNQAPKNNKNPGIVKSKGKQDPLITEVPSKTEKNKKVQSTSLPNKHTYFAESTAGKEPKIFVKGFRISGYNSIIINNEEGANKGNIWILWKEGLQNPRKKGRKPPCCRAVAEFSDVINAAYLTESITSGITYTWCNGQKGLIRILSVRDRSLINDRWNAKFQNWKFVNGAAKCLRNLHNVLINYQLASGQMISIKKSKIFIGHIPHFRRNEVIDMFGFREGGFPETYLGIPLVQGRPQSLIKEGDAIIRNFIKTGDPTKRKGIMLHWEKLCKLVKEGGLGIRSLKEVNNEMQCKLNWIFMRREEPWAQMIYAKFHTKSGDRIKYHKSSSVWPGIKFAEPITKSFIGWIIGIAKRIDFWRDTWATSIPLREHIDLPNHLWKLCTTKVSDFINPDGWNFPTDISLALLGLSGFAWKLMNQILPTNDLIQRKGIQLVSICTHCGLTAESTNHLFFECNVVKVLWSWATSTFNIAFIAENDSWKQILDKSKVIQNRVLREVENSLKLSKHGMYDTVSELQIIKALFVDYKMGKAPEIKSCMWMLPNENEIKLCCDGSALGNPSPSGIGIVYRDWEGRVLGTFCKAVGITTNYMAEVNAIIDGVEKALWWLVCVVAWVFFSVQVGYCLLANVKKCTEVASLTSGATPKRGQTVAEAGTSSTVPPPPVVGCASGVGGSRGPQYWEKLWKHMQANSNTEIDQSEEDFESDVVLVSIAPATMLEWYT</sequence>
<comment type="caution">
    <text evidence="5">The sequence shown here is derived from an EMBL/GenBank/DDBJ whole genome shotgun (WGS) entry which is preliminary data.</text>
</comment>
<feature type="domain" description="Reverse transcriptase zinc-binding" evidence="4">
    <location>
        <begin position="535"/>
        <end position="587"/>
    </location>
</feature>
<dbReference type="SUPFAM" id="SSF53098">
    <property type="entry name" value="Ribonuclease H-like"/>
    <property type="match status" value="1"/>
</dbReference>
<dbReference type="InterPro" id="IPR012337">
    <property type="entry name" value="RNaseH-like_sf"/>
</dbReference>
<protein>
    <recommendedName>
        <fullName evidence="7">Reverse transcriptase zinc-binding domain-containing protein</fullName>
    </recommendedName>
</protein>
<organism evidence="5 6">
    <name type="scientific">Kingdonia uniflora</name>
    <dbReference type="NCBI Taxonomy" id="39325"/>
    <lineage>
        <taxon>Eukaryota</taxon>
        <taxon>Viridiplantae</taxon>
        <taxon>Streptophyta</taxon>
        <taxon>Embryophyta</taxon>
        <taxon>Tracheophyta</taxon>
        <taxon>Spermatophyta</taxon>
        <taxon>Magnoliopsida</taxon>
        <taxon>Ranunculales</taxon>
        <taxon>Circaeasteraceae</taxon>
        <taxon>Kingdonia</taxon>
    </lineage>
</organism>
<dbReference type="Proteomes" id="UP000541444">
    <property type="component" value="Unassembled WGS sequence"/>
</dbReference>
<dbReference type="InterPro" id="IPR036397">
    <property type="entry name" value="RNaseH_sf"/>
</dbReference>
<dbReference type="OrthoDB" id="1935089at2759"/>
<dbReference type="EMBL" id="JACGCM010002784">
    <property type="protein sequence ID" value="KAF6135518.1"/>
    <property type="molecule type" value="Genomic_DNA"/>
</dbReference>
<evidence type="ECO:0000259" key="4">
    <source>
        <dbReference type="Pfam" id="PF13966"/>
    </source>
</evidence>
<proteinExistence type="predicted"/>
<dbReference type="GO" id="GO:0003676">
    <property type="term" value="F:nucleic acid binding"/>
    <property type="evidence" value="ECO:0007669"/>
    <property type="project" value="InterPro"/>
</dbReference>
<dbReference type="InterPro" id="IPR026960">
    <property type="entry name" value="RVT-Znf"/>
</dbReference>
<keyword evidence="6" id="KW-1185">Reference proteome</keyword>
<feature type="transmembrane region" description="Helical" evidence="2">
    <location>
        <begin position="728"/>
        <end position="750"/>
    </location>
</feature>